<dbReference type="InterPro" id="IPR036388">
    <property type="entry name" value="WH-like_DNA-bd_sf"/>
</dbReference>
<dbReference type="Pfam" id="PF03466">
    <property type="entry name" value="LysR_substrate"/>
    <property type="match status" value="1"/>
</dbReference>
<evidence type="ECO:0000256" key="3">
    <source>
        <dbReference type="ARBA" id="ARBA00023125"/>
    </source>
</evidence>
<keyword evidence="4" id="KW-0804">Transcription</keyword>
<dbReference type="InterPro" id="IPR036390">
    <property type="entry name" value="WH_DNA-bd_sf"/>
</dbReference>
<dbReference type="PANTHER" id="PTHR30346:SF0">
    <property type="entry name" value="HCA OPERON TRANSCRIPTIONAL ACTIVATOR HCAR"/>
    <property type="match status" value="1"/>
</dbReference>
<dbReference type="SUPFAM" id="SSF53850">
    <property type="entry name" value="Periplasmic binding protein-like II"/>
    <property type="match status" value="1"/>
</dbReference>
<comment type="similarity">
    <text evidence="1">Belongs to the LysR transcriptional regulatory family.</text>
</comment>
<dbReference type="GO" id="GO:0003677">
    <property type="term" value="F:DNA binding"/>
    <property type="evidence" value="ECO:0007669"/>
    <property type="project" value="UniProtKB-KW"/>
</dbReference>
<evidence type="ECO:0000259" key="5">
    <source>
        <dbReference type="PROSITE" id="PS50931"/>
    </source>
</evidence>
<gene>
    <name evidence="6" type="primary">hcaR</name>
    <name evidence="6" type="ORF">KBTEX_01656</name>
</gene>
<dbReference type="FunFam" id="1.10.10.10:FF:000001">
    <property type="entry name" value="LysR family transcriptional regulator"/>
    <property type="match status" value="1"/>
</dbReference>
<proteinExistence type="inferred from homology"/>
<feature type="domain" description="HTH lysR-type" evidence="5">
    <location>
        <begin position="1"/>
        <end position="58"/>
    </location>
</feature>
<dbReference type="InterPro" id="IPR005119">
    <property type="entry name" value="LysR_subst-bd"/>
</dbReference>
<dbReference type="GO" id="GO:0003700">
    <property type="term" value="F:DNA-binding transcription factor activity"/>
    <property type="evidence" value="ECO:0007669"/>
    <property type="project" value="InterPro"/>
</dbReference>
<dbReference type="PROSITE" id="PS50931">
    <property type="entry name" value="HTH_LYSR"/>
    <property type="match status" value="1"/>
</dbReference>
<evidence type="ECO:0000256" key="1">
    <source>
        <dbReference type="ARBA" id="ARBA00009437"/>
    </source>
</evidence>
<dbReference type="SUPFAM" id="SSF46785">
    <property type="entry name" value="Winged helix' DNA-binding domain"/>
    <property type="match status" value="1"/>
</dbReference>
<keyword evidence="3" id="KW-0238">DNA-binding</keyword>
<dbReference type="PANTHER" id="PTHR30346">
    <property type="entry name" value="TRANSCRIPTIONAL DUAL REGULATOR HCAR-RELATED"/>
    <property type="match status" value="1"/>
</dbReference>
<dbReference type="GO" id="GO:0032993">
    <property type="term" value="C:protein-DNA complex"/>
    <property type="evidence" value="ECO:0007669"/>
    <property type="project" value="TreeGrafter"/>
</dbReference>
<sequence length="304" mass="33049">MDVRRLRQFVAVAETLHFGKAAERLHMTQPPLSQSIMALEHELGTALFVRTKRSVTLTPFAAQWLEPVRAALAAVDALPETARGIRRGETGRLDLSFVSTADYSLLPNLVREFRALYPNVVLALTEATSDVQIAALLRGESHAGILIPPAHGALPDPLTYRRLISEPLIAAVPEQWLDSGRLTLTDGRLSPAAVTASPLIVFPRHVAPAFYELVTNYYGDCGGHAEIAQHAIQMQTIISLVSAGLGIALVPESLRHLARTGTRYVPLQSAPPILETGIVWRRDDVSATLANLLEVLNIADPGYQ</sequence>
<evidence type="ECO:0000256" key="2">
    <source>
        <dbReference type="ARBA" id="ARBA00023015"/>
    </source>
</evidence>
<dbReference type="EMBL" id="MN079099">
    <property type="protein sequence ID" value="QEA05336.1"/>
    <property type="molecule type" value="Genomic_DNA"/>
</dbReference>
<keyword evidence="2" id="KW-0805">Transcription regulation</keyword>
<dbReference type="Gene3D" id="3.40.190.10">
    <property type="entry name" value="Periplasmic binding protein-like II"/>
    <property type="match status" value="2"/>
</dbReference>
<organism evidence="6">
    <name type="scientific">uncultured organism</name>
    <dbReference type="NCBI Taxonomy" id="155900"/>
    <lineage>
        <taxon>unclassified sequences</taxon>
        <taxon>environmental samples</taxon>
    </lineage>
</organism>
<accession>A0A5B8R994</accession>
<evidence type="ECO:0000256" key="4">
    <source>
        <dbReference type="ARBA" id="ARBA00023163"/>
    </source>
</evidence>
<dbReference type="Gene3D" id="1.10.10.10">
    <property type="entry name" value="Winged helix-like DNA-binding domain superfamily/Winged helix DNA-binding domain"/>
    <property type="match status" value="1"/>
</dbReference>
<dbReference type="AlphaFoldDB" id="A0A5B8R994"/>
<protein>
    <submittedName>
        <fullName evidence="6">Hca operon transcriptional activator HcaR</fullName>
    </submittedName>
</protein>
<evidence type="ECO:0000313" key="6">
    <source>
        <dbReference type="EMBL" id="QEA05336.1"/>
    </source>
</evidence>
<dbReference type="PRINTS" id="PR00039">
    <property type="entry name" value="HTHLYSR"/>
</dbReference>
<dbReference type="Pfam" id="PF00126">
    <property type="entry name" value="HTH_1"/>
    <property type="match status" value="1"/>
</dbReference>
<dbReference type="InterPro" id="IPR000847">
    <property type="entry name" value="LysR_HTH_N"/>
</dbReference>
<reference evidence="6" key="1">
    <citation type="submission" date="2019-06" db="EMBL/GenBank/DDBJ databases">
        <authorList>
            <person name="Murdoch R.W."/>
            <person name="Fathepure B."/>
        </authorList>
    </citation>
    <scope>NUCLEOTIDE SEQUENCE</scope>
</reference>
<name>A0A5B8R994_9ZZZZ</name>